<accession>A0A1G8D8P0</accession>
<dbReference type="Proteomes" id="UP000199017">
    <property type="component" value="Unassembled WGS sequence"/>
</dbReference>
<keyword evidence="2" id="KW-1185">Reference proteome</keyword>
<dbReference type="InterPro" id="IPR019683">
    <property type="entry name" value="SirA"/>
</dbReference>
<sequence>MTTRFQMVIITKEVAMQYYQSENKLFRLFLDYERAYEWARPVLEKQIRYITEAILPAHWNDSLSCQLHNIGYKEEKAETGYLYFSEKSKSKLFVDDRFVHFTHSGSPKVEWEVFDCLKSLSPYVFAVNFEKETYGWLKPLKVFSVL</sequence>
<gene>
    <name evidence="1" type="ORF">SAMN05216352_101581</name>
</gene>
<organism evidence="1 2">
    <name type="scientific">Alteribacillus bidgolensis</name>
    <dbReference type="NCBI Taxonomy" id="930129"/>
    <lineage>
        <taxon>Bacteria</taxon>
        <taxon>Bacillati</taxon>
        <taxon>Bacillota</taxon>
        <taxon>Bacilli</taxon>
        <taxon>Bacillales</taxon>
        <taxon>Bacillaceae</taxon>
        <taxon>Alteribacillus</taxon>
    </lineage>
</organism>
<dbReference type="EMBL" id="FNDU01000001">
    <property type="protein sequence ID" value="SDH53640.1"/>
    <property type="molecule type" value="Genomic_DNA"/>
</dbReference>
<dbReference type="InterPro" id="IPR038449">
    <property type="entry name" value="SirA_sf"/>
</dbReference>
<dbReference type="Pfam" id="PF10747">
    <property type="entry name" value="SirA"/>
    <property type="match status" value="1"/>
</dbReference>
<evidence type="ECO:0008006" key="3">
    <source>
        <dbReference type="Google" id="ProtNLM"/>
    </source>
</evidence>
<dbReference type="AlphaFoldDB" id="A0A1G8D8P0"/>
<dbReference type="STRING" id="930129.SAMN05216352_101581"/>
<protein>
    <recommendedName>
        <fullName evidence="3">Sporulation inhibitor of replication protein SirA</fullName>
    </recommendedName>
</protein>
<evidence type="ECO:0000313" key="2">
    <source>
        <dbReference type="Proteomes" id="UP000199017"/>
    </source>
</evidence>
<dbReference type="OrthoDB" id="2736584at2"/>
<evidence type="ECO:0000313" key="1">
    <source>
        <dbReference type="EMBL" id="SDH53640.1"/>
    </source>
</evidence>
<dbReference type="RefSeq" id="WP_091580582.1">
    <property type="nucleotide sequence ID" value="NZ_FNDU01000001.1"/>
</dbReference>
<proteinExistence type="predicted"/>
<reference evidence="1 2" key="1">
    <citation type="submission" date="2016-10" db="EMBL/GenBank/DDBJ databases">
        <authorList>
            <person name="de Groot N.N."/>
        </authorList>
    </citation>
    <scope>NUCLEOTIDE SEQUENCE [LARGE SCALE GENOMIC DNA]</scope>
    <source>
        <strain evidence="2">P4B,CCM 7963,CECT 7998,DSM 25260,IBRC-M 10614,KCTC 13821</strain>
    </source>
</reference>
<name>A0A1G8D8P0_9BACI</name>
<dbReference type="Gene3D" id="3.30.310.250">
    <property type="entry name" value="Sporulation inhibitor of replication protein SirA"/>
    <property type="match status" value="1"/>
</dbReference>